<proteinExistence type="predicted"/>
<organism evidence="2 3">
    <name type="scientific">Zopfia rhizophila CBS 207.26</name>
    <dbReference type="NCBI Taxonomy" id="1314779"/>
    <lineage>
        <taxon>Eukaryota</taxon>
        <taxon>Fungi</taxon>
        <taxon>Dikarya</taxon>
        <taxon>Ascomycota</taxon>
        <taxon>Pezizomycotina</taxon>
        <taxon>Dothideomycetes</taxon>
        <taxon>Dothideomycetes incertae sedis</taxon>
        <taxon>Zopfiaceae</taxon>
        <taxon>Zopfia</taxon>
    </lineage>
</organism>
<feature type="signal peptide" evidence="1">
    <location>
        <begin position="1"/>
        <end position="33"/>
    </location>
</feature>
<reference evidence="2" key="1">
    <citation type="journal article" date="2020" name="Stud. Mycol.">
        <title>101 Dothideomycetes genomes: a test case for predicting lifestyles and emergence of pathogens.</title>
        <authorList>
            <person name="Haridas S."/>
            <person name="Albert R."/>
            <person name="Binder M."/>
            <person name="Bloem J."/>
            <person name="Labutti K."/>
            <person name="Salamov A."/>
            <person name="Andreopoulos B."/>
            <person name="Baker S."/>
            <person name="Barry K."/>
            <person name="Bills G."/>
            <person name="Bluhm B."/>
            <person name="Cannon C."/>
            <person name="Castanera R."/>
            <person name="Culley D."/>
            <person name="Daum C."/>
            <person name="Ezra D."/>
            <person name="Gonzalez J."/>
            <person name="Henrissat B."/>
            <person name="Kuo A."/>
            <person name="Liang C."/>
            <person name="Lipzen A."/>
            <person name="Lutzoni F."/>
            <person name="Magnuson J."/>
            <person name="Mondo S."/>
            <person name="Nolan M."/>
            <person name="Ohm R."/>
            <person name="Pangilinan J."/>
            <person name="Park H.-J."/>
            <person name="Ramirez L."/>
            <person name="Alfaro M."/>
            <person name="Sun H."/>
            <person name="Tritt A."/>
            <person name="Yoshinaga Y."/>
            <person name="Zwiers L.-H."/>
            <person name="Turgeon B."/>
            <person name="Goodwin S."/>
            <person name="Spatafora J."/>
            <person name="Crous P."/>
            <person name="Grigoriev I."/>
        </authorList>
    </citation>
    <scope>NUCLEOTIDE SEQUENCE</scope>
    <source>
        <strain evidence="2">CBS 207.26</strain>
    </source>
</reference>
<sequence>MSLTGERVAVLLSLPLAFLRLRLLDLFPRFAPANSVRDAMRLLRWYSTGNFSRTKDLIGDDKLPPYAILSYT</sequence>
<dbReference type="EMBL" id="ML994679">
    <property type="protein sequence ID" value="KAF2178020.1"/>
    <property type="molecule type" value="Genomic_DNA"/>
</dbReference>
<keyword evidence="1" id="KW-0732">Signal</keyword>
<keyword evidence="3" id="KW-1185">Reference proteome</keyword>
<evidence type="ECO:0000256" key="1">
    <source>
        <dbReference type="SAM" id="SignalP"/>
    </source>
</evidence>
<gene>
    <name evidence="2" type="ORF">K469DRAFT_719189</name>
</gene>
<evidence type="ECO:0000313" key="2">
    <source>
        <dbReference type="EMBL" id="KAF2178020.1"/>
    </source>
</evidence>
<feature type="chain" id="PRO_5025491105" evidence="1">
    <location>
        <begin position="34"/>
        <end position="72"/>
    </location>
</feature>
<dbReference type="AlphaFoldDB" id="A0A6A6DJB4"/>
<name>A0A6A6DJB4_9PEZI</name>
<accession>A0A6A6DJB4</accession>
<dbReference type="Proteomes" id="UP000800200">
    <property type="component" value="Unassembled WGS sequence"/>
</dbReference>
<protein>
    <submittedName>
        <fullName evidence="2">Uncharacterized protein</fullName>
    </submittedName>
</protein>
<evidence type="ECO:0000313" key="3">
    <source>
        <dbReference type="Proteomes" id="UP000800200"/>
    </source>
</evidence>